<dbReference type="PANTHER" id="PTHR31310:SF7">
    <property type="entry name" value="PA-PHOSPHATASE RELATED-FAMILY PROTEIN DDB_G0268928"/>
    <property type="match status" value="1"/>
</dbReference>
<name>A0A1T4Z340_9ACTN</name>
<dbReference type="Pfam" id="PF14378">
    <property type="entry name" value="PAP2_3"/>
    <property type="match status" value="1"/>
</dbReference>
<dbReference type="STRING" id="1736691.SAMN06295964_2132"/>
<evidence type="ECO:0000256" key="4">
    <source>
        <dbReference type="ARBA" id="ARBA00023136"/>
    </source>
</evidence>
<dbReference type="EMBL" id="LT796768">
    <property type="protein sequence ID" value="SKB08366.1"/>
    <property type="molecule type" value="Genomic_DNA"/>
</dbReference>
<reference evidence="8" key="1">
    <citation type="submission" date="2017-02" db="EMBL/GenBank/DDBJ databases">
        <authorList>
            <person name="Varghese N."/>
            <person name="Submissions S."/>
        </authorList>
    </citation>
    <scope>NUCLEOTIDE SEQUENCE [LARGE SCALE GENOMIC DNA]</scope>
    <source>
        <strain evidence="8">9H-4</strain>
    </source>
</reference>
<evidence type="ECO:0000313" key="7">
    <source>
        <dbReference type="EMBL" id="SKB08366.1"/>
    </source>
</evidence>
<gene>
    <name evidence="7" type="ORF">SAMN06295964_2132</name>
</gene>
<evidence type="ECO:0000256" key="2">
    <source>
        <dbReference type="ARBA" id="ARBA00022692"/>
    </source>
</evidence>
<keyword evidence="3 5" id="KW-1133">Transmembrane helix</keyword>
<feature type="transmembrane region" description="Helical" evidence="5">
    <location>
        <begin position="199"/>
        <end position="231"/>
    </location>
</feature>
<dbReference type="PANTHER" id="PTHR31310">
    <property type="match status" value="1"/>
</dbReference>
<evidence type="ECO:0000313" key="8">
    <source>
        <dbReference type="Proteomes" id="UP000191040"/>
    </source>
</evidence>
<feature type="transmembrane region" description="Helical" evidence="5">
    <location>
        <begin position="85"/>
        <end position="104"/>
    </location>
</feature>
<accession>A0A1T4Z340</accession>
<comment type="subcellular location">
    <subcellularLocation>
        <location evidence="1">Membrane</location>
        <topology evidence="1">Multi-pass membrane protein</topology>
    </subcellularLocation>
</comment>
<evidence type="ECO:0000256" key="5">
    <source>
        <dbReference type="SAM" id="Phobius"/>
    </source>
</evidence>
<keyword evidence="4 5" id="KW-0472">Membrane</keyword>
<evidence type="ECO:0000259" key="6">
    <source>
        <dbReference type="Pfam" id="PF14378"/>
    </source>
</evidence>
<dbReference type="RefSeq" id="WP_078700134.1">
    <property type="nucleotide sequence ID" value="NZ_LT796768.1"/>
</dbReference>
<dbReference type="OrthoDB" id="5241565at2"/>
<protein>
    <submittedName>
        <fullName evidence="7">PAP2 superfamily protein</fullName>
    </submittedName>
</protein>
<dbReference type="CDD" id="cd03386">
    <property type="entry name" value="PAP2_Aur1_like"/>
    <property type="match status" value="1"/>
</dbReference>
<keyword evidence="8" id="KW-1185">Reference proteome</keyword>
<feature type="transmembrane region" description="Helical" evidence="5">
    <location>
        <begin position="116"/>
        <end position="135"/>
    </location>
</feature>
<dbReference type="Proteomes" id="UP000191040">
    <property type="component" value="Chromosome I"/>
</dbReference>
<feature type="transmembrane region" description="Helical" evidence="5">
    <location>
        <begin position="168"/>
        <end position="187"/>
    </location>
</feature>
<proteinExistence type="predicted"/>
<organism evidence="7 8">
    <name type="scientific">Aeromicrobium choanae</name>
    <dbReference type="NCBI Taxonomy" id="1736691"/>
    <lineage>
        <taxon>Bacteria</taxon>
        <taxon>Bacillati</taxon>
        <taxon>Actinomycetota</taxon>
        <taxon>Actinomycetes</taxon>
        <taxon>Propionibacteriales</taxon>
        <taxon>Nocardioidaceae</taxon>
        <taxon>Aeromicrobium</taxon>
    </lineage>
</organism>
<feature type="transmembrane region" description="Helical" evidence="5">
    <location>
        <begin position="12"/>
        <end position="34"/>
    </location>
</feature>
<keyword evidence="2 5" id="KW-0812">Transmembrane</keyword>
<evidence type="ECO:0000256" key="1">
    <source>
        <dbReference type="ARBA" id="ARBA00004141"/>
    </source>
</evidence>
<sequence length="249" mass="27144">MALSRHSEAVVRLRGWCLTAAFELVLLAAVYLLYRTGRLLSMDAEATALANAHAVNGVERALRLPSEAMIQDLVPTVDLLQLANTYYVAVHFPVTVAFLVWGFLRRPQVEYRWARNLIILQTAVAVVLHIAFPLAPPRMFPALGYTDTMTVYGPSAYDGASGAVANQFAAMPSLHVGWAVLIAVVVARTAGGPVRQLAIWHAVITIVVVTVTANHWFMDGIIAGVILLAALRLFPEPGVSRVPWLQRVT</sequence>
<dbReference type="InterPro" id="IPR052185">
    <property type="entry name" value="IPC_Synthase-Related"/>
</dbReference>
<feature type="domain" description="Inositolphosphotransferase Aur1/Ipt1" evidence="6">
    <location>
        <begin position="56"/>
        <end position="230"/>
    </location>
</feature>
<dbReference type="AlphaFoldDB" id="A0A1T4Z340"/>
<dbReference type="GO" id="GO:0016020">
    <property type="term" value="C:membrane"/>
    <property type="evidence" value="ECO:0007669"/>
    <property type="project" value="UniProtKB-SubCell"/>
</dbReference>
<evidence type="ECO:0000256" key="3">
    <source>
        <dbReference type="ARBA" id="ARBA00022989"/>
    </source>
</evidence>
<dbReference type="InterPro" id="IPR026841">
    <property type="entry name" value="Aur1/Ipt1"/>
</dbReference>